<evidence type="ECO:0000259" key="1">
    <source>
        <dbReference type="PROSITE" id="PS50902"/>
    </source>
</evidence>
<dbReference type="EMBL" id="FNMU01000001">
    <property type="protein sequence ID" value="SDW00801.1"/>
    <property type="molecule type" value="Genomic_DNA"/>
</dbReference>
<sequence>MAELAVVYLSTQGNTKKMAEAIAEGARTRHVEVKVDSFFEWDPAEAASADAIAVGSSTFDYAMHPPISKFIDKMVHAGVEGKTGAAFGSYGWSGEAPVQIANKLRKAGMEVIDPVLRIQYSPNEKDLLECNRLGKDLAGKLKRK</sequence>
<organism evidence="2 5">
    <name type="scientific">Methanohalophilus halophilus</name>
    <dbReference type="NCBI Taxonomy" id="2177"/>
    <lineage>
        <taxon>Archaea</taxon>
        <taxon>Methanobacteriati</taxon>
        <taxon>Methanobacteriota</taxon>
        <taxon>Stenosarchaea group</taxon>
        <taxon>Methanomicrobia</taxon>
        <taxon>Methanosarcinales</taxon>
        <taxon>Methanosarcinaceae</taxon>
        <taxon>Methanohalophilus</taxon>
    </lineage>
</organism>
<evidence type="ECO:0000313" key="4">
    <source>
        <dbReference type="EMBL" id="SDW00801.1"/>
    </source>
</evidence>
<accession>A0A1L3Q074</accession>
<dbReference type="PANTHER" id="PTHR43717">
    <property type="entry name" value="ANAEROBIC NITRIC OXIDE REDUCTASE FLAVORUBREDOXIN"/>
    <property type="match status" value="1"/>
</dbReference>
<protein>
    <submittedName>
        <fullName evidence="2">Flavodoxin</fullName>
    </submittedName>
    <submittedName>
        <fullName evidence="3">FprA family A-type flavoprotein</fullName>
    </submittedName>
</protein>
<dbReference type="EMBL" id="RJJG01000001">
    <property type="protein sequence ID" value="RNI10858.1"/>
    <property type="molecule type" value="Genomic_DNA"/>
</dbReference>
<dbReference type="InterPro" id="IPR001226">
    <property type="entry name" value="Flavodoxin_CS"/>
</dbReference>
<dbReference type="InterPro" id="IPR008254">
    <property type="entry name" value="Flavodoxin/NO_synth"/>
</dbReference>
<evidence type="ECO:0000313" key="7">
    <source>
        <dbReference type="Proteomes" id="UP000267921"/>
    </source>
</evidence>
<dbReference type="Proteomes" id="UP000267921">
    <property type="component" value="Unassembled WGS sequence"/>
</dbReference>
<dbReference type="GeneID" id="30582375"/>
<evidence type="ECO:0000313" key="3">
    <source>
        <dbReference type="EMBL" id="RNI10858.1"/>
    </source>
</evidence>
<dbReference type="GO" id="GO:0009055">
    <property type="term" value="F:electron transfer activity"/>
    <property type="evidence" value="ECO:0007669"/>
    <property type="project" value="InterPro"/>
</dbReference>
<reference evidence="4 6" key="2">
    <citation type="submission" date="2016-10" db="EMBL/GenBank/DDBJ databases">
        <authorList>
            <person name="de Groot N.N."/>
        </authorList>
    </citation>
    <scope>NUCLEOTIDE SEQUENCE [LARGE SCALE GENOMIC DNA]</scope>
    <source>
        <strain evidence="4 6">Z-7982</strain>
    </source>
</reference>
<proteinExistence type="predicted"/>
<dbReference type="PROSITE" id="PS00201">
    <property type="entry name" value="FLAVODOXIN"/>
    <property type="match status" value="1"/>
</dbReference>
<feature type="domain" description="Flavodoxin-like" evidence="1">
    <location>
        <begin position="4"/>
        <end position="138"/>
    </location>
</feature>
<evidence type="ECO:0000313" key="6">
    <source>
        <dbReference type="Proteomes" id="UP000198669"/>
    </source>
</evidence>
<dbReference type="SUPFAM" id="SSF52218">
    <property type="entry name" value="Flavoproteins"/>
    <property type="match status" value="1"/>
</dbReference>
<evidence type="ECO:0000313" key="2">
    <source>
        <dbReference type="EMBL" id="APH38274.1"/>
    </source>
</evidence>
<dbReference type="KEGG" id="mhaz:BHR79_01425"/>
<dbReference type="STRING" id="2177.BHR79_01425"/>
<dbReference type="PANTHER" id="PTHR43717:SF1">
    <property type="entry name" value="ANAEROBIC NITRIC OXIDE REDUCTASE FLAVORUBREDOXIN"/>
    <property type="match status" value="1"/>
</dbReference>
<keyword evidence="5" id="KW-1185">Reference proteome</keyword>
<gene>
    <name evidence="2" type="ORF">BHR79_01425</name>
    <name evidence="3" type="ORF">EFE40_01365</name>
    <name evidence="4" type="ORF">SAMN04515625_0107</name>
</gene>
<dbReference type="Proteomes" id="UP000198669">
    <property type="component" value="Unassembled WGS sequence"/>
</dbReference>
<reference evidence="2 5" key="1">
    <citation type="submission" date="2016-10" db="EMBL/GenBank/DDBJ databases">
        <title>Methanohalophilus halophilus.</title>
        <authorList>
            <person name="L'haridon S."/>
        </authorList>
    </citation>
    <scope>NUCLEOTIDE SEQUENCE [LARGE SCALE GENOMIC DNA]</scope>
    <source>
        <strain evidence="2 5">Z-7982</strain>
    </source>
</reference>
<dbReference type="Gene3D" id="3.40.50.360">
    <property type="match status" value="1"/>
</dbReference>
<dbReference type="AlphaFoldDB" id="A0A1L3Q074"/>
<dbReference type="Pfam" id="PF00258">
    <property type="entry name" value="Flavodoxin_1"/>
    <property type="match status" value="1"/>
</dbReference>
<name>A0A1L3Q074_9EURY</name>
<dbReference type="Proteomes" id="UP000186879">
    <property type="component" value="Chromosome"/>
</dbReference>
<dbReference type="PROSITE" id="PS50902">
    <property type="entry name" value="FLAVODOXIN_LIKE"/>
    <property type="match status" value="1"/>
</dbReference>
<dbReference type="OrthoDB" id="6433at2157"/>
<reference evidence="3 7" key="3">
    <citation type="submission" date="2018-10" db="EMBL/GenBank/DDBJ databases">
        <title>Cultivation of a novel Methanohalophilus strain from Kebrit Deep of the Red Sea and a genomic comparison of members of the genus Methanohalophilus.</title>
        <authorList>
            <person name="Guan Y."/>
            <person name="Ngugi D.K."/>
            <person name="Stingl U."/>
        </authorList>
    </citation>
    <scope>NUCLEOTIDE SEQUENCE [LARGE SCALE GENOMIC DNA]</scope>
    <source>
        <strain evidence="3 7">DSM 3094</strain>
    </source>
</reference>
<dbReference type="RefSeq" id="WP_072560524.1">
    <property type="nucleotide sequence ID" value="NZ_CP017921.1"/>
</dbReference>
<evidence type="ECO:0000313" key="5">
    <source>
        <dbReference type="Proteomes" id="UP000186879"/>
    </source>
</evidence>
<dbReference type="GO" id="GO:0010181">
    <property type="term" value="F:FMN binding"/>
    <property type="evidence" value="ECO:0007669"/>
    <property type="project" value="InterPro"/>
</dbReference>
<dbReference type="EMBL" id="CP017921">
    <property type="protein sequence ID" value="APH38274.1"/>
    <property type="molecule type" value="Genomic_DNA"/>
</dbReference>
<dbReference type="InterPro" id="IPR029039">
    <property type="entry name" value="Flavoprotein-like_sf"/>
</dbReference>